<dbReference type="RefSeq" id="XP_067179725.1">
    <property type="nucleotide sequence ID" value="XM_067323090.1"/>
</dbReference>
<organism evidence="1 2">
    <name type="scientific">Leishmania martiniquensis</name>
    <dbReference type="NCBI Taxonomy" id="1580590"/>
    <lineage>
        <taxon>Eukaryota</taxon>
        <taxon>Discoba</taxon>
        <taxon>Euglenozoa</taxon>
        <taxon>Kinetoplastea</taxon>
        <taxon>Metakinetoplastina</taxon>
        <taxon>Trypanosomatida</taxon>
        <taxon>Trypanosomatidae</taxon>
        <taxon>Leishmaniinae</taxon>
        <taxon>Leishmania</taxon>
    </lineage>
</organism>
<gene>
    <name evidence="1" type="ORF">LSCM1_05642</name>
</gene>
<dbReference type="Proteomes" id="UP000673552">
    <property type="component" value="Unassembled WGS sequence"/>
</dbReference>
<comment type="caution">
    <text evidence="1">The sequence shown here is derived from an EMBL/GenBank/DDBJ whole genome shotgun (WGS) entry which is preliminary data.</text>
</comment>
<proteinExistence type="predicted"/>
<dbReference type="KEGG" id="lmat:92515602"/>
<dbReference type="OrthoDB" id="259262at2759"/>
<dbReference type="EMBL" id="JAFEUZ010000016">
    <property type="protein sequence ID" value="KAG5481932.1"/>
    <property type="molecule type" value="Genomic_DNA"/>
</dbReference>
<reference evidence="2" key="1">
    <citation type="journal article" date="2021" name="Microbiol. Resour. Announc.">
        <title>LGAAP: Leishmaniinae Genome Assembly and Annotation Pipeline.</title>
        <authorList>
            <person name="Almutairi H."/>
            <person name="Urbaniak M.D."/>
            <person name="Bates M.D."/>
            <person name="Jariyapan N."/>
            <person name="Kwakye-Nuako G."/>
            <person name="Thomaz-Soccol V."/>
            <person name="Al-Salem W.S."/>
            <person name="Dillon R.J."/>
            <person name="Bates P.A."/>
            <person name="Gatherer D."/>
        </authorList>
    </citation>
    <scope>NUCLEOTIDE SEQUENCE [LARGE SCALE GENOMIC DNA]</scope>
</reference>
<keyword evidence="2" id="KW-1185">Reference proteome</keyword>
<reference evidence="2" key="2">
    <citation type="journal article" date="2021" name="Sci. Data">
        <title>Chromosome-scale genome sequencing, assembly and annotation of six genomes from subfamily Leishmaniinae.</title>
        <authorList>
            <person name="Almutairi H."/>
            <person name="Urbaniak M.D."/>
            <person name="Bates M.D."/>
            <person name="Jariyapan N."/>
            <person name="Kwakye-Nuako G."/>
            <person name="Thomaz Soccol V."/>
            <person name="Al-Salem W.S."/>
            <person name="Dillon R.J."/>
            <person name="Bates P.A."/>
            <person name="Gatherer D."/>
        </authorList>
    </citation>
    <scope>NUCLEOTIDE SEQUENCE [LARGE SCALE GENOMIC DNA]</scope>
</reference>
<dbReference type="GeneID" id="92515602"/>
<evidence type="ECO:0000313" key="2">
    <source>
        <dbReference type="Proteomes" id="UP000673552"/>
    </source>
</evidence>
<sequence length="94" mass="11036">MWRQSVRQLAFMSPLDLYALSQRSSFSSYTQYDDACALARSYQRCSPAEKLKYEERVEAINDEMERTCQAEAQLLMRENDEQHPCTKNLAFGRE</sequence>
<protein>
    <submittedName>
        <fullName evidence="1">Uncharacterized protein</fullName>
    </submittedName>
</protein>
<dbReference type="AlphaFoldDB" id="A0A836GH31"/>
<accession>A0A836GH31</accession>
<name>A0A836GH31_9TRYP</name>
<evidence type="ECO:0000313" key="1">
    <source>
        <dbReference type="EMBL" id="KAG5481932.1"/>
    </source>
</evidence>